<dbReference type="Proteomes" id="UP000487757">
    <property type="component" value="Unassembled WGS sequence"/>
</dbReference>
<keyword evidence="2" id="KW-1185">Reference proteome</keyword>
<protein>
    <submittedName>
        <fullName evidence="1">Uncharacterized protein</fullName>
    </submittedName>
</protein>
<dbReference type="OrthoDB" id="821958at2"/>
<accession>A0A7K0G392</accession>
<evidence type="ECO:0000313" key="2">
    <source>
        <dbReference type="Proteomes" id="UP000487757"/>
    </source>
</evidence>
<sequence length="210" mass="23536">MATIKNGILGGLSGKVGPVVGVRLGDQYILRARPQRSKPFTKKELENQEKFGIVQKYLAPFIDLLKVGFKNYYTKTGGFRAAVSYTRKNAIMQGDSGFYIEPGRLKISGGDLQPAIDPQIAFHDDNLNIFWKTDSVNYLTRSDQLLVLLYDFENHYAVTKIFDSAYRSEGKATVEINPRLTGKKADLYIGFVAADRSSQSDSQYLGRFTL</sequence>
<dbReference type="InterPro" id="IPR046233">
    <property type="entry name" value="DUF6266"/>
</dbReference>
<evidence type="ECO:0000313" key="1">
    <source>
        <dbReference type="EMBL" id="MRX78283.1"/>
    </source>
</evidence>
<organism evidence="1 2">
    <name type="scientific">Pedobacter petrophilus</name>
    <dbReference type="NCBI Taxonomy" id="1908241"/>
    <lineage>
        <taxon>Bacteria</taxon>
        <taxon>Pseudomonadati</taxon>
        <taxon>Bacteroidota</taxon>
        <taxon>Sphingobacteriia</taxon>
        <taxon>Sphingobacteriales</taxon>
        <taxon>Sphingobacteriaceae</taxon>
        <taxon>Pedobacter</taxon>
    </lineage>
</organism>
<reference evidence="1 2" key="1">
    <citation type="submission" date="2019-11" db="EMBL/GenBank/DDBJ databases">
        <title>Pedobacter petrophilus genome.</title>
        <authorList>
            <person name="Feldbauer M.J."/>
            <person name="Newman J.D."/>
        </authorList>
    </citation>
    <scope>NUCLEOTIDE SEQUENCE [LARGE SCALE GENOMIC DNA]</scope>
    <source>
        <strain evidence="1 2">LMG 29686</strain>
    </source>
</reference>
<dbReference type="AlphaFoldDB" id="A0A7K0G392"/>
<proteinExistence type="predicted"/>
<dbReference type="RefSeq" id="WP_154282690.1">
    <property type="nucleotide sequence ID" value="NZ_JBHUJQ010000001.1"/>
</dbReference>
<name>A0A7K0G392_9SPHI</name>
<comment type="caution">
    <text evidence="1">The sequence shown here is derived from an EMBL/GenBank/DDBJ whole genome shotgun (WGS) entry which is preliminary data.</text>
</comment>
<gene>
    <name evidence="1" type="ORF">GJU39_19560</name>
</gene>
<dbReference type="Pfam" id="PF19781">
    <property type="entry name" value="DUF6266"/>
    <property type="match status" value="1"/>
</dbReference>
<dbReference type="EMBL" id="WKKH01000046">
    <property type="protein sequence ID" value="MRX78283.1"/>
    <property type="molecule type" value="Genomic_DNA"/>
</dbReference>